<evidence type="ECO:0000259" key="2">
    <source>
        <dbReference type="Pfam" id="PF11001"/>
    </source>
</evidence>
<name>A0AAD6GEE1_9EURO</name>
<comment type="caution">
    <text evidence="3">The sequence shown here is derived from an EMBL/GenBank/DDBJ whole genome shotgun (WGS) entry which is preliminary data.</text>
</comment>
<dbReference type="Proteomes" id="UP001220324">
    <property type="component" value="Unassembled WGS sequence"/>
</dbReference>
<reference evidence="3 4" key="1">
    <citation type="journal article" date="2023" name="IMA Fungus">
        <title>Comparative genomic study of the Penicillium genus elucidates a diverse pangenome and 15 lateral gene transfer events.</title>
        <authorList>
            <person name="Petersen C."/>
            <person name="Sorensen T."/>
            <person name="Nielsen M.R."/>
            <person name="Sondergaard T.E."/>
            <person name="Sorensen J.L."/>
            <person name="Fitzpatrick D.A."/>
            <person name="Frisvad J.C."/>
            <person name="Nielsen K.L."/>
        </authorList>
    </citation>
    <scope>NUCLEOTIDE SEQUENCE [LARGE SCALE GENOMIC DNA]</scope>
    <source>
        <strain evidence="3 4">IBT 35679</strain>
    </source>
</reference>
<dbReference type="EMBL" id="JAQIZZ010000005">
    <property type="protein sequence ID" value="KAJ5540419.1"/>
    <property type="molecule type" value="Genomic_DNA"/>
</dbReference>
<dbReference type="PANTHER" id="PTHR36102">
    <property type="entry name" value="CHROMOSOME 10, WHOLE GENOME SHOTGUN SEQUENCE"/>
    <property type="match status" value="1"/>
</dbReference>
<feature type="region of interest" description="Disordered" evidence="1">
    <location>
        <begin position="301"/>
        <end position="356"/>
    </location>
</feature>
<organism evidence="3 4">
    <name type="scientific">Penicillium frequentans</name>
    <dbReference type="NCBI Taxonomy" id="3151616"/>
    <lineage>
        <taxon>Eukaryota</taxon>
        <taxon>Fungi</taxon>
        <taxon>Dikarya</taxon>
        <taxon>Ascomycota</taxon>
        <taxon>Pezizomycotina</taxon>
        <taxon>Eurotiomycetes</taxon>
        <taxon>Eurotiomycetidae</taxon>
        <taxon>Eurotiales</taxon>
        <taxon>Aspergillaceae</taxon>
        <taxon>Penicillium</taxon>
    </lineage>
</organism>
<dbReference type="PANTHER" id="PTHR36102:SF1">
    <property type="entry name" value="YDR124W-LIKE HELICAL BUNDLE DOMAIN-CONTAINING PROTEIN"/>
    <property type="match status" value="1"/>
</dbReference>
<evidence type="ECO:0000313" key="3">
    <source>
        <dbReference type="EMBL" id="KAJ5540419.1"/>
    </source>
</evidence>
<proteinExistence type="predicted"/>
<evidence type="ECO:0000256" key="1">
    <source>
        <dbReference type="SAM" id="MobiDB-lite"/>
    </source>
</evidence>
<protein>
    <recommendedName>
        <fullName evidence="2">Subtelomeric hrmA-associated cluster protein AFUB-079030/YDR124W-like helical bundle domain-containing protein</fullName>
    </recommendedName>
</protein>
<dbReference type="InterPro" id="IPR047092">
    <property type="entry name" value="AFUB_07903/YDR124W-like_hel"/>
</dbReference>
<gene>
    <name evidence="3" type="ORF">N7494_005495</name>
</gene>
<dbReference type="InterPro" id="IPR021264">
    <property type="entry name" value="AFUB_079030/YDR124W-like"/>
</dbReference>
<accession>A0AAD6GEE1</accession>
<dbReference type="AlphaFoldDB" id="A0AAD6GEE1"/>
<sequence>MPFNRQVEDLEFSHFALIYIDQNGILRHEVSQSLMDSRDIIFTPRVKDEFFRAIAHSTGLAPTVPLCDPVASAQISTQTPSCQTVIEHVFCLAQIGYDHHVTNSRGTKGHVQDSMIPRPPIQPEQRPQHQNKPTRISSNQEAFISITDKGFLRRYYEKIWENFQQTNCRVLAKAYVKLIEPRKQVTYPYNGRKIIAGKTHQLDPNETKPPWWPTGVSHREPDHLPKAERIRLLVYILCEMRTSYGITAHKLKAAEQHIRTQIFPTERLGLLDEVYRVREAEERFQDGFIDGKAMISISRSNVPDSAEGVIRPGKRNQTDIPVDKRPTSKKAKPKQLPSCGGSSSKTEKNRALLRGL</sequence>
<evidence type="ECO:0000313" key="4">
    <source>
        <dbReference type="Proteomes" id="UP001220324"/>
    </source>
</evidence>
<dbReference type="Pfam" id="PF11001">
    <property type="entry name" value="AFUB_07903_YDR124W_hel"/>
    <property type="match status" value="1"/>
</dbReference>
<keyword evidence="4" id="KW-1185">Reference proteome</keyword>
<feature type="region of interest" description="Disordered" evidence="1">
    <location>
        <begin position="104"/>
        <end position="136"/>
    </location>
</feature>
<feature type="domain" description="Subtelomeric hrmA-associated cluster protein AFUB-079030/YDR124W-like helical bundle" evidence="2">
    <location>
        <begin position="146"/>
        <end position="279"/>
    </location>
</feature>